<evidence type="ECO:0000256" key="1">
    <source>
        <dbReference type="SAM" id="MobiDB-lite"/>
    </source>
</evidence>
<gene>
    <name evidence="3" type="ORF">ACFPFW_15725</name>
</gene>
<organism evidence="3 4">
    <name type="scientific">Flaviflagellibacter deserti</name>
    <dbReference type="NCBI Taxonomy" id="2267266"/>
    <lineage>
        <taxon>Bacteria</taxon>
        <taxon>Pseudomonadati</taxon>
        <taxon>Pseudomonadota</taxon>
        <taxon>Alphaproteobacteria</taxon>
        <taxon>Hyphomicrobiales</taxon>
        <taxon>Flaviflagellibacter</taxon>
    </lineage>
</organism>
<sequence length="178" mass="18738">MRFLIPCTLIITAFGTAAAAQDVPDSTGSVGAAAQPQTRQSIRFIADGTLEIDGARAQLDGAVPFDRSEVCTATDGRRWACGMRSQAAWNNYFKTNVQCAVSDGIASCVRDGEPSDLWLLRNGWAATLEGEAGFPRLAAYRAAQQYGLGVFSPGVPPSADEPKAPKTKTPAVSGGRSQ</sequence>
<accession>A0ABV9Z5P9</accession>
<dbReference type="Proteomes" id="UP001595796">
    <property type="component" value="Unassembled WGS sequence"/>
</dbReference>
<keyword evidence="2" id="KW-0732">Signal</keyword>
<keyword evidence="4" id="KW-1185">Reference proteome</keyword>
<proteinExistence type="predicted"/>
<comment type="caution">
    <text evidence="3">The sequence shown here is derived from an EMBL/GenBank/DDBJ whole genome shotgun (WGS) entry which is preliminary data.</text>
</comment>
<evidence type="ECO:0000313" key="4">
    <source>
        <dbReference type="Proteomes" id="UP001595796"/>
    </source>
</evidence>
<dbReference type="RefSeq" id="WP_114958293.1">
    <property type="nucleotide sequence ID" value="NZ_JBHSJF010000008.1"/>
</dbReference>
<evidence type="ECO:0000313" key="3">
    <source>
        <dbReference type="EMBL" id="MFC5069467.1"/>
    </source>
</evidence>
<feature type="chain" id="PRO_5046085400" description="Endonuclease YncB(Thermonuclease family)" evidence="2">
    <location>
        <begin position="20"/>
        <end position="178"/>
    </location>
</feature>
<protein>
    <recommendedName>
        <fullName evidence="5">Endonuclease YncB(Thermonuclease family)</fullName>
    </recommendedName>
</protein>
<name>A0ABV9Z5P9_9HYPH</name>
<evidence type="ECO:0000256" key="2">
    <source>
        <dbReference type="SAM" id="SignalP"/>
    </source>
</evidence>
<feature type="region of interest" description="Disordered" evidence="1">
    <location>
        <begin position="152"/>
        <end position="178"/>
    </location>
</feature>
<feature type="signal peptide" evidence="2">
    <location>
        <begin position="1"/>
        <end position="19"/>
    </location>
</feature>
<dbReference type="EMBL" id="JBHSJF010000008">
    <property type="protein sequence ID" value="MFC5069467.1"/>
    <property type="molecule type" value="Genomic_DNA"/>
</dbReference>
<evidence type="ECO:0008006" key="5">
    <source>
        <dbReference type="Google" id="ProtNLM"/>
    </source>
</evidence>
<reference evidence="4" key="1">
    <citation type="journal article" date="2019" name="Int. J. Syst. Evol. Microbiol.">
        <title>The Global Catalogue of Microorganisms (GCM) 10K type strain sequencing project: providing services to taxonomists for standard genome sequencing and annotation.</title>
        <authorList>
            <consortium name="The Broad Institute Genomics Platform"/>
            <consortium name="The Broad Institute Genome Sequencing Center for Infectious Disease"/>
            <person name="Wu L."/>
            <person name="Ma J."/>
        </authorList>
    </citation>
    <scope>NUCLEOTIDE SEQUENCE [LARGE SCALE GENOMIC DNA]</scope>
    <source>
        <strain evidence="4">CGMCC 1.16444</strain>
    </source>
</reference>